<feature type="transmembrane region" description="Helical" evidence="1">
    <location>
        <begin position="44"/>
        <end position="63"/>
    </location>
</feature>
<evidence type="ECO:0000256" key="1">
    <source>
        <dbReference type="SAM" id="Phobius"/>
    </source>
</evidence>
<feature type="transmembrane region" description="Helical" evidence="1">
    <location>
        <begin position="70"/>
        <end position="92"/>
    </location>
</feature>
<feature type="transmembrane region" description="Helical" evidence="1">
    <location>
        <begin position="12"/>
        <end position="32"/>
    </location>
</feature>
<dbReference type="Proteomes" id="UP000061569">
    <property type="component" value="Chromosome"/>
</dbReference>
<dbReference type="EMBL" id="CP013140">
    <property type="protein sequence ID" value="ALN56795.1"/>
    <property type="molecule type" value="Genomic_DNA"/>
</dbReference>
<dbReference type="PATRIC" id="fig|69.6.peg.1418"/>
<name>A0A0S2DDU3_LYSEN</name>
<keyword evidence="1" id="KW-0472">Membrane</keyword>
<dbReference type="AlphaFoldDB" id="A0A0S2DDU3"/>
<organism evidence="2 3">
    <name type="scientific">Lysobacter enzymogenes</name>
    <dbReference type="NCBI Taxonomy" id="69"/>
    <lineage>
        <taxon>Bacteria</taxon>
        <taxon>Pseudomonadati</taxon>
        <taxon>Pseudomonadota</taxon>
        <taxon>Gammaproteobacteria</taxon>
        <taxon>Lysobacterales</taxon>
        <taxon>Lysobacteraceae</taxon>
        <taxon>Lysobacter</taxon>
    </lineage>
</organism>
<sequence>MLTLTPKQERWMMLIVLALIAIAMYAAAWQSLFGPSGRKEDVEVWWIVAVSMAFTYQAGYRNVLKNLGPLVFVLALLLPTTLQLIGVAIRLVRIYS</sequence>
<keyword evidence="1" id="KW-0812">Transmembrane</keyword>
<protein>
    <recommendedName>
        <fullName evidence="4">Transmembrane protein</fullName>
    </recommendedName>
</protein>
<gene>
    <name evidence="2" type="ORF">GLE_1438</name>
</gene>
<accession>A0A0S2DDU3</accession>
<evidence type="ECO:0000313" key="3">
    <source>
        <dbReference type="Proteomes" id="UP000061569"/>
    </source>
</evidence>
<dbReference type="KEGG" id="lez:GLE_1438"/>
<proteinExistence type="predicted"/>
<evidence type="ECO:0008006" key="4">
    <source>
        <dbReference type="Google" id="ProtNLM"/>
    </source>
</evidence>
<reference evidence="2 3" key="1">
    <citation type="submission" date="2015-11" db="EMBL/GenBank/DDBJ databases">
        <title>Genome sequences of Lysobacter enzymogenes strain C3 and Lysobacter antibioticus ATCC 29479.</title>
        <authorList>
            <person name="Kobayashi D.Y."/>
        </authorList>
    </citation>
    <scope>NUCLEOTIDE SEQUENCE [LARGE SCALE GENOMIC DNA]</scope>
    <source>
        <strain evidence="2 3">C3</strain>
    </source>
</reference>
<keyword evidence="1" id="KW-1133">Transmembrane helix</keyword>
<evidence type="ECO:0000313" key="2">
    <source>
        <dbReference type="EMBL" id="ALN56795.1"/>
    </source>
</evidence>